<feature type="compositionally biased region" description="Polar residues" evidence="6">
    <location>
        <begin position="1762"/>
        <end position="1795"/>
    </location>
</feature>
<protein>
    <submittedName>
        <fullName evidence="9">CLUMA_CG008931, isoform A</fullName>
    </submittedName>
</protein>
<feature type="region of interest" description="Disordered" evidence="6">
    <location>
        <begin position="504"/>
        <end position="756"/>
    </location>
</feature>
<dbReference type="STRING" id="568069.A0A1J1I920"/>
<feature type="compositionally biased region" description="Polar residues" evidence="6">
    <location>
        <begin position="315"/>
        <end position="327"/>
    </location>
</feature>
<evidence type="ECO:0000256" key="4">
    <source>
        <dbReference type="ARBA" id="ARBA00022553"/>
    </source>
</evidence>
<sequence>MFTLWSLLEATLLCLNAVCVLHEERFLSKFGWGVSNIQQQGFEPPTMKSQALNLVRSIRTVVKNRNEPARFFGDGVIFKAKLIGILEVGEARGDRMCQEALQDLKIAIRAAGEHKQRITIHVTIEGLRLRDEKTGESLYHHPVHKISFIAQDMTDSRAFGYIFGSPDCGHRFFGIKTDKAASQVVLAMRDLFQCVFELKKKEIELAKQHIQNRITAHEHQQVKNSILDHKKPSTNLLNEAKSSTAKVEKSPEATANLVDLEQELSSIQRGITQMERITPNDDAPTRNVLDDDPFGDSFTSFSSTPFNILPPPASSKRNQQVKQSSDDTLAELSSIMSKSATPPIPPFPSSSSSSVVQQQSNNDSWLNSSSTVFDDQETSGNFNDQTSFDDSNNANLSSTKKEIIDAFTDLDPLGTGKSKPYVDKKFFFQDLKNPPKKVLRDLSEPESIFDAHFSPHRRPNAALSLDSSGGFERSSTSAGAAVDPFEEEDFSKLNIEQFETTKSVSPKSIILPDTKISSSYDEKTKVGGGGGRSSSGGNERKRSDGSYSAPLHVDLPPESWTSSSYSDPKRYERQGSDGSSKNVFSVDSFSKKLPMPNLFGQRNVKRDSNGINMRRLQESDSLSENEPELPPRPDTGSHEPPPLPPKNHRDSYAENRYKSRYDYSSRFKTQSTDSPPLPLPSRRISSNYSSTSRPFKKSNEEEDYLTPMPGGGDIPTLLPPPQKKDHSKSRGSRKSETDPKNLDAPTPPYSTKSHEMPITTPPILPDITLSQLLTLGIDDLAHKLNVPTSKLSTMTIVELTKYLSEFIEKSKQQPIESPVNDSPVFKVSFDDNSDATFVAKFDDNFGESEVNEDNSFVANFENFNQPPISVIPTADRYAVFREIIDQEMQQEQRQDEVQQEPQHQESIESTNNSNSLEDAPESSFEYAREMESGFSPVMDNQIKQKFDSKIADAISGAKDRYAALRDIILVEDLFDKTAMPPLASISDSNLSDDPDDVEPAFDTATAEVADNNSADNVPTYSISWADAEAMPAENFDQQQQEVNDDQQQKSLQIISTSNKDDLEINEYMRKAISELSLDQRLSPNIQNKSPSIVGDKIPASPSPSQLKPSTSPLPIPAKPHINDESINQKSSPAPPENEENIEKLEDIREKTITPHDMKPVESSESWAVFEQEETKATKEKSTTPTNVAKSQIERESPYSSDGKNEYKQREKEYHRRWPKPPHTSSSSRDVSPWDEDAPPAPPPQQSSAGDYRRRPRPHHHESSTHHHHHHHPHHHDRYTRPPGPRRRINSCDEEFDDEYDRRPPPPSRGRTAKPPMMHRSKEILDSENPSWHYNENWSDEEVIDDRGRSGFDRNAYERSTYGPPYDKRDPKSFPYDRRDYKNYEKRSKYYRSSRNDYDYDPYELPPPSAGSRGKLSRKEFDDYEGNFERGSRDSRSAREYFYDRDRKSFDSNESYDSGRGHRMGSGGEIGGSYEYRNAPQNRSLRRGQRSRGPLEDEEDSDEEVPVRRTSGDTGSLQRSSGMVGGPRSKHIQLDDDVWGVGPGGGGKQHWKRPSSANASGDRMSAASGSGGLSGSEGEKEKRYRRKGKPVKGKEVELRSNYATIRYSQNQRKEYYDYEDDAGDYGDEPLPRNISPRMQDAEAAAYYGRRKHGRTPVTPRSESKGFSEYSKPTRYPDEDDYDRRVPSRGQGFKKSTSRDLYGDESSKEFHDFEEDPKRQSNVRRSEFIADEHQQPPNQPNNKFNFDGFESDFNSSPKQKDSQQAKANEQQQKFSFESEFSPSANATKNGSSQQKLRFNENVSVSKFDANQSSQQMFEDDFLEWTPDTSAAGAGNNSIQSSLKKAPGSNLKANSVFNRHENIKKSDSVNIFARKSDEDPFENDDFFNDENKEQTNNNNNGQSEQDPFHWSNKNNFANFDDNKNI</sequence>
<feature type="compositionally biased region" description="Polar residues" evidence="6">
    <location>
        <begin position="1600"/>
        <end position="1609"/>
    </location>
</feature>
<feature type="compositionally biased region" description="Basic residues" evidence="6">
    <location>
        <begin position="1253"/>
        <end position="1288"/>
    </location>
</feature>
<dbReference type="PROSITE" id="PS01179">
    <property type="entry name" value="PID"/>
    <property type="match status" value="1"/>
</dbReference>
<feature type="compositionally biased region" description="Basic and acidic residues" evidence="6">
    <location>
        <begin position="1344"/>
        <end position="1356"/>
    </location>
</feature>
<dbReference type="GO" id="GO:0030154">
    <property type="term" value="P:cell differentiation"/>
    <property type="evidence" value="ECO:0007669"/>
    <property type="project" value="UniProtKB-KW"/>
</dbReference>
<feature type="compositionally biased region" description="Acidic residues" evidence="6">
    <location>
        <begin position="1876"/>
        <end position="1885"/>
    </location>
</feature>
<keyword evidence="10" id="KW-1185">Reference proteome</keyword>
<dbReference type="InterPro" id="IPR011993">
    <property type="entry name" value="PH-like_dom_sf"/>
</dbReference>
<feature type="compositionally biased region" description="Polar residues" evidence="6">
    <location>
        <begin position="576"/>
        <end position="588"/>
    </location>
</feature>
<evidence type="ECO:0000259" key="8">
    <source>
        <dbReference type="PROSITE" id="PS01179"/>
    </source>
</evidence>
<dbReference type="Pfam" id="PF08571">
    <property type="entry name" value="Yos1"/>
    <property type="match status" value="1"/>
</dbReference>
<feature type="region of interest" description="Disordered" evidence="6">
    <location>
        <begin position="271"/>
        <end position="395"/>
    </location>
</feature>
<reference evidence="9 10" key="1">
    <citation type="submission" date="2015-04" db="EMBL/GenBank/DDBJ databases">
        <authorList>
            <person name="Syromyatnikov M.Y."/>
            <person name="Popov V.N."/>
        </authorList>
    </citation>
    <scope>NUCLEOTIDE SEQUENCE [LARGE SCALE GENOMIC DNA]</scope>
</reference>
<evidence type="ECO:0000256" key="2">
    <source>
        <dbReference type="ARBA" id="ARBA00022473"/>
    </source>
</evidence>
<dbReference type="InterPro" id="IPR013880">
    <property type="entry name" value="Yos1"/>
</dbReference>
<evidence type="ECO:0000313" key="9">
    <source>
        <dbReference type="EMBL" id="CRK95462.1"/>
    </source>
</evidence>
<dbReference type="InterPro" id="IPR048561">
    <property type="entry name" value="Dab_PTB"/>
</dbReference>
<feature type="compositionally biased region" description="Polar residues" evidence="6">
    <location>
        <begin position="361"/>
        <end position="395"/>
    </location>
</feature>
<dbReference type="OrthoDB" id="10069833at2759"/>
<dbReference type="SUPFAM" id="SSF50729">
    <property type="entry name" value="PH domain-like"/>
    <property type="match status" value="1"/>
</dbReference>
<feature type="domain" description="PID" evidence="8">
    <location>
        <begin position="73"/>
        <end position="204"/>
    </location>
</feature>
<dbReference type="InterPro" id="IPR006020">
    <property type="entry name" value="PTB/PI_dom"/>
</dbReference>
<accession>A0A1J1I920</accession>
<keyword evidence="2" id="KW-0217">Developmental protein</keyword>
<organism evidence="9 10">
    <name type="scientific">Clunio marinus</name>
    <dbReference type="NCBI Taxonomy" id="568069"/>
    <lineage>
        <taxon>Eukaryota</taxon>
        <taxon>Metazoa</taxon>
        <taxon>Ecdysozoa</taxon>
        <taxon>Arthropoda</taxon>
        <taxon>Hexapoda</taxon>
        <taxon>Insecta</taxon>
        <taxon>Pterygota</taxon>
        <taxon>Neoptera</taxon>
        <taxon>Endopterygota</taxon>
        <taxon>Diptera</taxon>
        <taxon>Nematocera</taxon>
        <taxon>Chironomoidea</taxon>
        <taxon>Chironomidae</taxon>
        <taxon>Clunio</taxon>
    </lineage>
</organism>
<evidence type="ECO:0000313" key="10">
    <source>
        <dbReference type="Proteomes" id="UP000183832"/>
    </source>
</evidence>
<feature type="compositionally biased region" description="Polar residues" evidence="6">
    <location>
        <begin position="297"/>
        <end position="306"/>
    </location>
</feature>
<evidence type="ECO:0000256" key="7">
    <source>
        <dbReference type="SAM" id="SignalP"/>
    </source>
</evidence>
<feature type="compositionally biased region" description="Low complexity" evidence="6">
    <location>
        <begin position="680"/>
        <end position="693"/>
    </location>
</feature>
<keyword evidence="3" id="KW-0963">Cytoplasm</keyword>
<feature type="compositionally biased region" description="Polar residues" evidence="6">
    <location>
        <begin position="1511"/>
        <end position="1520"/>
    </location>
</feature>
<feature type="compositionally biased region" description="Basic and acidic residues" evidence="6">
    <location>
        <begin position="1140"/>
        <end position="1161"/>
    </location>
</feature>
<feature type="compositionally biased region" description="Basic and acidic residues" evidence="6">
    <location>
        <begin position="1191"/>
        <end position="1215"/>
    </location>
</feature>
<dbReference type="CDD" id="cd01215">
    <property type="entry name" value="PTB_Dab"/>
    <property type="match status" value="1"/>
</dbReference>
<dbReference type="SMART" id="SM00462">
    <property type="entry name" value="PTB"/>
    <property type="match status" value="1"/>
</dbReference>
<feature type="compositionally biased region" description="Low complexity" evidence="6">
    <location>
        <begin position="349"/>
        <end position="360"/>
    </location>
</feature>
<dbReference type="EMBL" id="CVRI01000042">
    <property type="protein sequence ID" value="CRK95462.1"/>
    <property type="molecule type" value="Genomic_DNA"/>
</dbReference>
<dbReference type="Proteomes" id="UP000183832">
    <property type="component" value="Unassembled WGS sequence"/>
</dbReference>
<feature type="region of interest" description="Disordered" evidence="6">
    <location>
        <begin position="889"/>
        <end position="926"/>
    </location>
</feature>
<name>A0A1J1I920_9DIPT</name>
<feature type="region of interest" description="Disordered" evidence="6">
    <location>
        <begin position="1082"/>
        <end position="1795"/>
    </location>
</feature>
<feature type="compositionally biased region" description="Basic and acidic residues" evidence="6">
    <location>
        <begin position="1695"/>
        <end position="1732"/>
    </location>
</feature>
<feature type="compositionally biased region" description="Polar residues" evidence="6">
    <location>
        <begin position="907"/>
        <end position="916"/>
    </location>
</feature>
<dbReference type="GO" id="GO:0005737">
    <property type="term" value="C:cytoplasm"/>
    <property type="evidence" value="ECO:0007669"/>
    <property type="project" value="UniProtKB-SubCell"/>
</dbReference>
<dbReference type="FunFam" id="2.30.29.30:FF:000262">
    <property type="entry name" value="Disabled, isoform F"/>
    <property type="match status" value="1"/>
</dbReference>
<feature type="compositionally biased region" description="Basic and acidic residues" evidence="6">
    <location>
        <begin position="889"/>
        <end position="906"/>
    </location>
</feature>
<feature type="compositionally biased region" description="Basic and acidic residues" evidence="6">
    <location>
        <begin position="647"/>
        <end position="665"/>
    </location>
</feature>
<feature type="compositionally biased region" description="Acidic residues" evidence="6">
    <location>
        <begin position="1616"/>
        <end position="1626"/>
    </location>
</feature>
<evidence type="ECO:0000256" key="6">
    <source>
        <dbReference type="SAM" id="MobiDB-lite"/>
    </source>
</evidence>
<feature type="compositionally biased region" description="Basic and acidic residues" evidence="6">
    <location>
        <begin position="1172"/>
        <end position="1181"/>
    </location>
</feature>
<evidence type="ECO:0000256" key="1">
    <source>
        <dbReference type="ARBA" id="ARBA00004496"/>
    </source>
</evidence>
<comment type="subcellular location">
    <subcellularLocation>
        <location evidence="1">Cytoplasm</location>
    </subcellularLocation>
</comment>
<dbReference type="Pfam" id="PF00640">
    <property type="entry name" value="PID"/>
    <property type="match status" value="1"/>
</dbReference>
<feature type="compositionally biased region" description="Polar residues" evidence="6">
    <location>
        <begin position="1327"/>
        <end position="1336"/>
    </location>
</feature>
<feature type="region of interest" description="Disordered" evidence="6">
    <location>
        <begin position="1871"/>
        <end position="1922"/>
    </location>
</feature>
<proteinExistence type="predicted"/>
<feature type="signal peptide" evidence="7">
    <location>
        <begin position="1"/>
        <end position="17"/>
    </location>
</feature>
<dbReference type="Gene3D" id="2.30.29.30">
    <property type="entry name" value="Pleckstrin-homology domain (PH domain)/Phosphotyrosine-binding domain (PTB)"/>
    <property type="match status" value="1"/>
</dbReference>
<evidence type="ECO:0000256" key="5">
    <source>
        <dbReference type="ARBA" id="ARBA00022782"/>
    </source>
</evidence>
<keyword evidence="4" id="KW-0597">Phosphoprotein</keyword>
<evidence type="ECO:0000256" key="3">
    <source>
        <dbReference type="ARBA" id="ARBA00022490"/>
    </source>
</evidence>
<feature type="compositionally biased region" description="Basic and acidic residues" evidence="6">
    <location>
        <begin position="1365"/>
        <end position="1397"/>
    </location>
</feature>
<keyword evidence="7" id="KW-0732">Signal</keyword>
<feature type="region of interest" description="Disordered" evidence="6">
    <location>
        <begin position="461"/>
        <end position="485"/>
    </location>
</feature>
<dbReference type="PANTHER" id="PTHR47695:SF3">
    <property type="entry name" value="PID DOMAIN-CONTAINING PROTEIN"/>
    <property type="match status" value="1"/>
</dbReference>
<feature type="compositionally biased region" description="Basic and acidic residues" evidence="6">
    <location>
        <begin position="1416"/>
        <end position="1450"/>
    </location>
</feature>
<keyword evidence="5" id="KW-0221">Differentiation</keyword>
<gene>
    <name evidence="9" type="primary">putative Protein disabled</name>
    <name evidence="9" type="ORF">CLUMA_CG008931</name>
</gene>
<dbReference type="PANTHER" id="PTHR47695">
    <property type="entry name" value="PID DOMAIN-CONTAINING PROTEIN"/>
    <property type="match status" value="1"/>
</dbReference>
<feature type="region of interest" description="Disordered" evidence="6">
    <location>
        <begin position="1815"/>
        <end position="1847"/>
    </location>
</feature>
<feature type="chain" id="PRO_5012904670" evidence="7">
    <location>
        <begin position="18"/>
        <end position="1922"/>
    </location>
</feature>
<feature type="compositionally biased region" description="Low complexity" evidence="6">
    <location>
        <begin position="1891"/>
        <end position="1902"/>
    </location>
</feature>